<reference evidence="3 4" key="1">
    <citation type="submission" date="2014-04" db="EMBL/GenBank/DDBJ databases">
        <authorList>
            <consortium name="DOE Joint Genome Institute"/>
            <person name="Kuo A."/>
            <person name="Gay G."/>
            <person name="Dore J."/>
            <person name="Kohler A."/>
            <person name="Nagy L.G."/>
            <person name="Floudas D."/>
            <person name="Copeland A."/>
            <person name="Barry K.W."/>
            <person name="Cichocki N."/>
            <person name="Veneault-Fourrey C."/>
            <person name="LaButti K."/>
            <person name="Lindquist E.A."/>
            <person name="Lipzen A."/>
            <person name="Lundell T."/>
            <person name="Morin E."/>
            <person name="Murat C."/>
            <person name="Sun H."/>
            <person name="Tunlid A."/>
            <person name="Henrissat B."/>
            <person name="Grigoriev I.V."/>
            <person name="Hibbett D.S."/>
            <person name="Martin F."/>
            <person name="Nordberg H.P."/>
            <person name="Cantor M.N."/>
            <person name="Hua S.X."/>
        </authorList>
    </citation>
    <scope>NUCLEOTIDE SEQUENCE [LARGE SCALE GENOMIC DNA]</scope>
    <source>
        <strain evidence="4">h7</strain>
    </source>
</reference>
<dbReference type="STRING" id="686832.A0A0C3CQE4"/>
<evidence type="ECO:0000256" key="2">
    <source>
        <dbReference type="SAM" id="MobiDB-lite"/>
    </source>
</evidence>
<dbReference type="OrthoDB" id="3263403at2759"/>
<proteinExistence type="predicted"/>
<name>A0A0C3CQE4_HEBCY</name>
<keyword evidence="4" id="KW-1185">Reference proteome</keyword>
<feature type="compositionally biased region" description="Low complexity" evidence="2">
    <location>
        <begin position="1"/>
        <end position="11"/>
    </location>
</feature>
<dbReference type="HOGENOM" id="CLU_882953_0_0_1"/>
<reference evidence="4" key="2">
    <citation type="submission" date="2015-01" db="EMBL/GenBank/DDBJ databases">
        <title>Evolutionary Origins and Diversification of the Mycorrhizal Mutualists.</title>
        <authorList>
            <consortium name="DOE Joint Genome Institute"/>
            <consortium name="Mycorrhizal Genomics Consortium"/>
            <person name="Kohler A."/>
            <person name="Kuo A."/>
            <person name="Nagy L.G."/>
            <person name="Floudas D."/>
            <person name="Copeland A."/>
            <person name="Barry K.W."/>
            <person name="Cichocki N."/>
            <person name="Veneault-Fourrey C."/>
            <person name="LaButti K."/>
            <person name="Lindquist E.A."/>
            <person name="Lipzen A."/>
            <person name="Lundell T."/>
            <person name="Morin E."/>
            <person name="Murat C."/>
            <person name="Riley R."/>
            <person name="Ohm R."/>
            <person name="Sun H."/>
            <person name="Tunlid A."/>
            <person name="Henrissat B."/>
            <person name="Grigoriev I.V."/>
            <person name="Hibbett D.S."/>
            <person name="Martin F."/>
        </authorList>
    </citation>
    <scope>NUCLEOTIDE SEQUENCE [LARGE SCALE GENOMIC DNA]</scope>
    <source>
        <strain evidence="4">h7</strain>
    </source>
</reference>
<dbReference type="AlphaFoldDB" id="A0A0C3CQE4"/>
<organism evidence="3 4">
    <name type="scientific">Hebeloma cylindrosporum</name>
    <dbReference type="NCBI Taxonomy" id="76867"/>
    <lineage>
        <taxon>Eukaryota</taxon>
        <taxon>Fungi</taxon>
        <taxon>Dikarya</taxon>
        <taxon>Basidiomycota</taxon>
        <taxon>Agaricomycotina</taxon>
        <taxon>Agaricomycetes</taxon>
        <taxon>Agaricomycetidae</taxon>
        <taxon>Agaricales</taxon>
        <taxon>Agaricineae</taxon>
        <taxon>Hymenogastraceae</taxon>
        <taxon>Hebeloma</taxon>
    </lineage>
</organism>
<evidence type="ECO:0000256" key="1">
    <source>
        <dbReference type="SAM" id="Coils"/>
    </source>
</evidence>
<feature type="region of interest" description="Disordered" evidence="2">
    <location>
        <begin position="248"/>
        <end position="269"/>
    </location>
</feature>
<evidence type="ECO:0000313" key="3">
    <source>
        <dbReference type="EMBL" id="KIM46324.1"/>
    </source>
</evidence>
<feature type="region of interest" description="Disordered" evidence="2">
    <location>
        <begin position="1"/>
        <end position="32"/>
    </location>
</feature>
<gene>
    <name evidence="3" type="ORF">M413DRAFT_311484</name>
</gene>
<feature type="coiled-coil region" evidence="1">
    <location>
        <begin position="64"/>
        <end position="133"/>
    </location>
</feature>
<dbReference type="Proteomes" id="UP000053424">
    <property type="component" value="Unassembled WGS sequence"/>
</dbReference>
<accession>A0A0C3CQE4</accession>
<evidence type="ECO:0000313" key="4">
    <source>
        <dbReference type="Proteomes" id="UP000053424"/>
    </source>
</evidence>
<protein>
    <submittedName>
        <fullName evidence="3">Uncharacterized protein</fullName>
    </submittedName>
</protein>
<dbReference type="EMBL" id="KN831771">
    <property type="protein sequence ID" value="KIM46324.1"/>
    <property type="molecule type" value="Genomic_DNA"/>
</dbReference>
<keyword evidence="1" id="KW-0175">Coiled coil</keyword>
<sequence>MESASAASSSAHLPQHLDRRNEPAPQVATYSSSETRQKIVEILASTANGCLAELGYFPGMPHKFKELEVQNKNWQTENVKLFEDNKRLMGMLNAQNESLKWMKVPEMEKIQRIKDLEQENQALRLQREDLLRRPIADGNGQPLQQGQITYAQLQHEHSNLLDTYRLAYNEVQRLRAFIAQNPQLHQQEPIRIDQQHPTPPPNFPQFSMPSATQVPHPVHQTLVQQVQQATPSTTQGRRYDPQNAVMQHRQQQPGNIARRPTTGKIIIPPRPTQPAQVMIQYIFPFFVGINNLTFVGAAGSDPSPASLKKEVDAGR</sequence>